<evidence type="ECO:0000256" key="3">
    <source>
        <dbReference type="ARBA" id="ARBA00022827"/>
    </source>
</evidence>
<gene>
    <name evidence="6" type="ORF">METZ01_LOCUS42976</name>
</gene>
<evidence type="ECO:0000313" key="6">
    <source>
        <dbReference type="EMBL" id="SUZ90122.1"/>
    </source>
</evidence>
<dbReference type="EMBL" id="UINC01001868">
    <property type="protein sequence ID" value="SUZ90122.1"/>
    <property type="molecule type" value="Genomic_DNA"/>
</dbReference>
<dbReference type="GO" id="GO:0016491">
    <property type="term" value="F:oxidoreductase activity"/>
    <property type="evidence" value="ECO:0007669"/>
    <property type="project" value="UniProtKB-KW"/>
</dbReference>
<dbReference type="InterPro" id="IPR004113">
    <property type="entry name" value="FAD-bd_oxidored_4_C"/>
</dbReference>
<dbReference type="Gene3D" id="1.10.45.10">
    <property type="entry name" value="Vanillyl-alcohol Oxidase, Chain A, domain 4"/>
    <property type="match status" value="1"/>
</dbReference>
<dbReference type="PANTHER" id="PTHR11748">
    <property type="entry name" value="D-LACTATE DEHYDROGENASE"/>
    <property type="match status" value="1"/>
</dbReference>
<evidence type="ECO:0000256" key="2">
    <source>
        <dbReference type="ARBA" id="ARBA00022630"/>
    </source>
</evidence>
<reference evidence="6" key="1">
    <citation type="submission" date="2018-05" db="EMBL/GenBank/DDBJ databases">
        <authorList>
            <person name="Lanie J.A."/>
            <person name="Ng W.-L."/>
            <person name="Kazmierczak K.M."/>
            <person name="Andrzejewski T.M."/>
            <person name="Davidsen T.M."/>
            <person name="Wayne K.J."/>
            <person name="Tettelin H."/>
            <person name="Glass J.I."/>
            <person name="Rusch D."/>
            <person name="Podicherti R."/>
            <person name="Tsui H.-C.T."/>
            <person name="Winkler M.E."/>
        </authorList>
    </citation>
    <scope>NUCLEOTIDE SEQUENCE</scope>
</reference>
<dbReference type="AlphaFoldDB" id="A0A381REA9"/>
<dbReference type="InterPro" id="IPR036318">
    <property type="entry name" value="FAD-bd_PCMH-like_sf"/>
</dbReference>
<accession>A0A381REA9</accession>
<dbReference type="InterPro" id="IPR016164">
    <property type="entry name" value="FAD-linked_Oxase-like_C"/>
</dbReference>
<comment type="cofactor">
    <cofactor evidence="1">
        <name>FAD</name>
        <dbReference type="ChEBI" id="CHEBI:57692"/>
    </cofactor>
</comment>
<keyword evidence="2" id="KW-0285">Flavoprotein</keyword>
<sequence>MTPSLIERPQTLEEVSNALCKSNNEGRSVIPWGGGTRIEIGNIPTSYDTALDLSKFTGDIEHEPGDMTVVANAGVTIGSLNALLRDQGQRLPFEVRNPAMATVGGSIASNASGHRQSSTGGIRDWVIGMQVVLADGTITKSGGRVVKNVQGYEMHRLHTGAFGTLGIVSQVAFKLLPIPPEQQSVIAWFDNQDTAQDVGMSFVNGLFAPEAISLIHGPVTQQVLIEAGETYTSDETWVLAIRLGGGVRSIERQVNEVVGASGANGATGYAVLSDIDASAMWAKLEETETKSRTIIRMTSRTSNALAASHEIATSNIKGEKWVSTICDLGFGAVTVVADLPNDAESLQFINSTVHTIKKHQGSYLIEKCPLDVKHGMDVFSDVGNSIDLMRRIKNQYDPSRILNPGRFVGKI</sequence>
<dbReference type="Gene3D" id="3.30.465.10">
    <property type="match status" value="1"/>
</dbReference>
<dbReference type="PANTHER" id="PTHR11748:SF103">
    <property type="entry name" value="GLYCOLATE OXIDASE SUBUNIT GLCE"/>
    <property type="match status" value="1"/>
</dbReference>
<dbReference type="InterPro" id="IPR016166">
    <property type="entry name" value="FAD-bd_PCMH"/>
</dbReference>
<dbReference type="InterPro" id="IPR006094">
    <property type="entry name" value="Oxid_FAD_bind_N"/>
</dbReference>
<dbReference type="PROSITE" id="PS51387">
    <property type="entry name" value="FAD_PCMH"/>
    <property type="match status" value="1"/>
</dbReference>
<dbReference type="Pfam" id="PF01565">
    <property type="entry name" value="FAD_binding_4"/>
    <property type="match status" value="1"/>
</dbReference>
<evidence type="ECO:0000256" key="1">
    <source>
        <dbReference type="ARBA" id="ARBA00001974"/>
    </source>
</evidence>
<evidence type="ECO:0000256" key="4">
    <source>
        <dbReference type="ARBA" id="ARBA00023002"/>
    </source>
</evidence>
<feature type="domain" description="FAD-binding PCMH-type" evidence="5">
    <location>
        <begin position="1"/>
        <end position="178"/>
    </location>
</feature>
<organism evidence="6">
    <name type="scientific">marine metagenome</name>
    <dbReference type="NCBI Taxonomy" id="408172"/>
    <lineage>
        <taxon>unclassified sequences</taxon>
        <taxon>metagenomes</taxon>
        <taxon>ecological metagenomes</taxon>
    </lineage>
</organism>
<dbReference type="InterPro" id="IPR016169">
    <property type="entry name" value="FAD-bd_PCMH_sub2"/>
</dbReference>
<dbReference type="SUPFAM" id="SSF55103">
    <property type="entry name" value="FAD-linked oxidases, C-terminal domain"/>
    <property type="match status" value="1"/>
</dbReference>
<keyword evidence="4" id="KW-0560">Oxidoreductase</keyword>
<dbReference type="Pfam" id="PF02913">
    <property type="entry name" value="FAD-oxidase_C"/>
    <property type="match status" value="1"/>
</dbReference>
<dbReference type="InterPro" id="IPR016171">
    <property type="entry name" value="Vanillyl_alc_oxidase_C-sub2"/>
</dbReference>
<name>A0A381REA9_9ZZZZ</name>
<proteinExistence type="predicted"/>
<keyword evidence="3" id="KW-0274">FAD</keyword>
<dbReference type="SUPFAM" id="SSF56176">
    <property type="entry name" value="FAD-binding/transporter-associated domain-like"/>
    <property type="match status" value="1"/>
</dbReference>
<evidence type="ECO:0000259" key="5">
    <source>
        <dbReference type="PROSITE" id="PS51387"/>
    </source>
</evidence>
<dbReference type="GO" id="GO:0071949">
    <property type="term" value="F:FAD binding"/>
    <property type="evidence" value="ECO:0007669"/>
    <property type="project" value="InterPro"/>
</dbReference>
<protein>
    <recommendedName>
        <fullName evidence="5">FAD-binding PCMH-type domain-containing protein</fullName>
    </recommendedName>
</protein>